<dbReference type="InterPro" id="IPR003172">
    <property type="entry name" value="ML_dom"/>
</dbReference>
<evidence type="ECO:0000256" key="1">
    <source>
        <dbReference type="ARBA" id="ARBA00004613"/>
    </source>
</evidence>
<evidence type="ECO:0000313" key="6">
    <source>
        <dbReference type="Proteomes" id="UP000050640"/>
    </source>
</evidence>
<organism evidence="6 7">
    <name type="scientific">Elaeophora elaphi</name>
    <dbReference type="NCBI Taxonomy" id="1147741"/>
    <lineage>
        <taxon>Eukaryota</taxon>
        <taxon>Metazoa</taxon>
        <taxon>Ecdysozoa</taxon>
        <taxon>Nematoda</taxon>
        <taxon>Chromadorea</taxon>
        <taxon>Rhabditida</taxon>
        <taxon>Spirurina</taxon>
        <taxon>Spiruromorpha</taxon>
        <taxon>Filarioidea</taxon>
        <taxon>Onchocercidae</taxon>
        <taxon>Elaeophora</taxon>
    </lineage>
</organism>
<reference evidence="7" key="1">
    <citation type="submission" date="2017-02" db="UniProtKB">
        <authorList>
            <consortium name="WormBaseParasite"/>
        </authorList>
    </citation>
    <scope>IDENTIFICATION</scope>
</reference>
<evidence type="ECO:0000256" key="2">
    <source>
        <dbReference type="ARBA" id="ARBA00006370"/>
    </source>
</evidence>
<dbReference type="PANTHER" id="PTHR11306">
    <property type="entry name" value="NIEMANN PICK TYPE C2 PROTEIN NPC2-RELATED"/>
    <property type="match status" value="1"/>
</dbReference>
<dbReference type="Gene3D" id="2.60.40.770">
    <property type="match status" value="1"/>
</dbReference>
<dbReference type="Pfam" id="PF02221">
    <property type="entry name" value="E1_DerP2_DerF2"/>
    <property type="match status" value="1"/>
</dbReference>
<evidence type="ECO:0000256" key="3">
    <source>
        <dbReference type="ARBA" id="ARBA00022525"/>
    </source>
</evidence>
<evidence type="ECO:0000256" key="4">
    <source>
        <dbReference type="SAM" id="SignalP"/>
    </source>
</evidence>
<protein>
    <submittedName>
        <fullName evidence="7">ML domain-containing protein</fullName>
    </submittedName>
</protein>
<dbReference type="GO" id="GO:0015918">
    <property type="term" value="P:sterol transport"/>
    <property type="evidence" value="ECO:0007669"/>
    <property type="project" value="InterPro"/>
</dbReference>
<name>A0A0R3RY14_9BILA</name>
<sequence>MMTTTFPTVIFPLLLIALSVHADFQKIKFKNCKSVFDIKNVEVDGCVGPSQRHCAFKKGTTPHLRIEFVPTRTTETLETAVRAKIAGGVIVSFNLEQKDPCKGGNLTCPLQEGETYYYEQGVTIMKEYPKVDNVQINWLINDKSNDGAPNDANKREICIIFLTKIIE</sequence>
<accession>A0A0R3RY14</accession>
<keyword evidence="6" id="KW-1185">Reference proteome</keyword>
<dbReference type="InterPro" id="IPR014756">
    <property type="entry name" value="Ig_E-set"/>
</dbReference>
<feature type="signal peptide" evidence="4">
    <location>
        <begin position="1"/>
        <end position="22"/>
    </location>
</feature>
<feature type="chain" id="PRO_5006447867" evidence="4">
    <location>
        <begin position="23"/>
        <end position="167"/>
    </location>
</feature>
<dbReference type="WBParaSite" id="EEL_0000715001-mRNA-1">
    <property type="protein sequence ID" value="EEL_0000715001-mRNA-1"/>
    <property type="gene ID" value="EEL_0000715001"/>
</dbReference>
<dbReference type="FunFam" id="2.60.40.770:FF:000001">
    <property type="entry name" value="NPC intracellular cholesterol transporter 2"/>
    <property type="match status" value="1"/>
</dbReference>
<dbReference type="GO" id="GO:0005576">
    <property type="term" value="C:extracellular region"/>
    <property type="evidence" value="ECO:0007669"/>
    <property type="project" value="UniProtKB-SubCell"/>
</dbReference>
<evidence type="ECO:0000259" key="5">
    <source>
        <dbReference type="SMART" id="SM00737"/>
    </source>
</evidence>
<dbReference type="GO" id="GO:0032934">
    <property type="term" value="F:sterol binding"/>
    <property type="evidence" value="ECO:0007669"/>
    <property type="project" value="InterPro"/>
</dbReference>
<dbReference type="SMART" id="SM00737">
    <property type="entry name" value="ML"/>
    <property type="match status" value="1"/>
</dbReference>
<comment type="subcellular location">
    <subcellularLocation>
        <location evidence="1">Secreted</location>
    </subcellularLocation>
</comment>
<keyword evidence="3" id="KW-0964">Secreted</keyword>
<dbReference type="STRING" id="1147741.A0A0R3RY14"/>
<evidence type="ECO:0000313" key="7">
    <source>
        <dbReference type="WBParaSite" id="EEL_0000715001-mRNA-1"/>
    </source>
</evidence>
<dbReference type="AlphaFoldDB" id="A0A0R3RY14"/>
<feature type="domain" description="MD-2-related lipid-recognition" evidence="5">
    <location>
        <begin position="29"/>
        <end position="163"/>
    </location>
</feature>
<dbReference type="Proteomes" id="UP000050640">
    <property type="component" value="Unplaced"/>
</dbReference>
<dbReference type="PANTHER" id="PTHR11306:SF68">
    <property type="entry name" value="NPC INTRACELLULAR CHOLESTEROL TRANSPORTER 2"/>
    <property type="match status" value="1"/>
</dbReference>
<dbReference type="InterPro" id="IPR039670">
    <property type="entry name" value="NPC2-like"/>
</dbReference>
<keyword evidence="4" id="KW-0732">Signal</keyword>
<comment type="similarity">
    <text evidence="2">Belongs to the NPC2 family.</text>
</comment>
<proteinExistence type="inferred from homology"/>
<dbReference type="SUPFAM" id="SSF81296">
    <property type="entry name" value="E set domains"/>
    <property type="match status" value="1"/>
</dbReference>